<dbReference type="Pfam" id="PF13692">
    <property type="entry name" value="Glyco_trans_1_4"/>
    <property type="match status" value="1"/>
</dbReference>
<dbReference type="STRING" id="648757.Rvan_2473"/>
<evidence type="ECO:0000256" key="1">
    <source>
        <dbReference type="ARBA" id="ARBA00022679"/>
    </source>
</evidence>
<reference evidence="3" key="1">
    <citation type="journal article" date="2011" name="J. Bacteriol.">
        <title>Genome sequences of eight morphologically diverse alphaproteobacteria.</title>
        <authorList>
            <consortium name="US DOE Joint Genome Institute"/>
            <person name="Brown P.J."/>
            <person name="Kysela D.T."/>
            <person name="Buechlein A."/>
            <person name="Hemmerich C."/>
            <person name="Brun Y.V."/>
        </authorList>
    </citation>
    <scope>NUCLEOTIDE SEQUENCE [LARGE SCALE GENOMIC DNA]</scope>
    <source>
        <strain evidence="3">ATCC 17100 / ATH 3.1.1 / DSM 162 / LMG 4299</strain>
    </source>
</reference>
<organism evidence="2 3">
    <name type="scientific">Rhodomicrobium vannielii (strain ATCC 17100 / DSM 162 / LMG 4299 / NCIMB 10020 / ATH 3.1.1)</name>
    <dbReference type="NCBI Taxonomy" id="648757"/>
    <lineage>
        <taxon>Bacteria</taxon>
        <taxon>Pseudomonadati</taxon>
        <taxon>Pseudomonadota</taxon>
        <taxon>Alphaproteobacteria</taxon>
        <taxon>Hyphomicrobiales</taxon>
        <taxon>Hyphomicrobiaceae</taxon>
        <taxon>Rhodomicrobium</taxon>
    </lineage>
</organism>
<dbReference type="HOGENOM" id="CLU_009583_34_0_5"/>
<dbReference type="RefSeq" id="WP_013420069.1">
    <property type="nucleotide sequence ID" value="NC_014664.1"/>
</dbReference>
<dbReference type="AlphaFoldDB" id="E3I5G8"/>
<sequence length="445" mass="49901">MTLFLDVTRISTRVIGSTPTGIDRVEYAYATEIFSRHRDLNPVPIITTPLFSGALRREVFEDVLDRVAKAWKLERTPRQDQVYLDLKAYLEQPIDCRRLQSFRVRGPTLKQRFRGQAIFPFRSLVRAPMRLARRIQRAAGQPNFYLNSSHTQLEQGNRFAWTKENDIGSLFFIHDIIPIDFPEFVSPKSRARHEGRLKTVSELGRTIIVNSDYTARSVAGYLESRGMRLPETKVIPLGVTEWFLGGRELLPPSPGIPYFVLVSTIEPRKNMLFLFAVWRKLAQELGPRTPRLVIVGHRGWENENVIDVLDRSSGLAPFLVEATDLSDAGLASLLSGAAALVSPSSVEGFGLPIAEALSLGVPAIVSSIPAHREVGGEQAFYIDPIDGMAWLKILTAFVNTNSAERSRALDMARNFKPFTLKEHVGIAADFARALTEQTIRSHCLH</sequence>
<dbReference type="eggNOG" id="COG0438">
    <property type="taxonomic scope" value="Bacteria"/>
</dbReference>
<dbReference type="PANTHER" id="PTHR46401">
    <property type="entry name" value="GLYCOSYLTRANSFERASE WBBK-RELATED"/>
    <property type="match status" value="1"/>
</dbReference>
<dbReference type="Gene3D" id="3.40.50.2000">
    <property type="entry name" value="Glycogen Phosphorylase B"/>
    <property type="match status" value="1"/>
</dbReference>
<evidence type="ECO:0000313" key="3">
    <source>
        <dbReference type="Proteomes" id="UP000001399"/>
    </source>
</evidence>
<proteinExistence type="predicted"/>
<name>E3I5G8_RHOVT</name>
<evidence type="ECO:0000313" key="2">
    <source>
        <dbReference type="EMBL" id="ADP71689.1"/>
    </source>
</evidence>
<dbReference type="Proteomes" id="UP000001399">
    <property type="component" value="Chromosome"/>
</dbReference>
<keyword evidence="3" id="KW-1185">Reference proteome</keyword>
<keyword evidence="1 2" id="KW-0808">Transferase</keyword>
<dbReference type="OrthoDB" id="9783791at2"/>
<dbReference type="PANTHER" id="PTHR46401:SF2">
    <property type="entry name" value="GLYCOSYLTRANSFERASE WBBK-RELATED"/>
    <property type="match status" value="1"/>
</dbReference>
<gene>
    <name evidence="2" type="ordered locus">Rvan_2473</name>
</gene>
<dbReference type="CAZy" id="GT4">
    <property type="family name" value="Glycosyltransferase Family 4"/>
</dbReference>
<dbReference type="KEGG" id="rva:Rvan_2473"/>
<dbReference type="EMBL" id="CP002292">
    <property type="protein sequence ID" value="ADP71689.1"/>
    <property type="molecule type" value="Genomic_DNA"/>
</dbReference>
<dbReference type="CDD" id="cd03809">
    <property type="entry name" value="GT4_MtfB-like"/>
    <property type="match status" value="1"/>
</dbReference>
<dbReference type="GO" id="GO:0016757">
    <property type="term" value="F:glycosyltransferase activity"/>
    <property type="evidence" value="ECO:0007669"/>
    <property type="project" value="TreeGrafter"/>
</dbReference>
<accession>E3I5G8</accession>
<dbReference type="SUPFAM" id="SSF53756">
    <property type="entry name" value="UDP-Glycosyltransferase/glycogen phosphorylase"/>
    <property type="match status" value="1"/>
</dbReference>
<protein>
    <submittedName>
        <fullName evidence="2">Glycosyl transferase group 1</fullName>
    </submittedName>
</protein>